<dbReference type="InterPro" id="IPR015500">
    <property type="entry name" value="Peptidase_S8_subtilisin-rel"/>
</dbReference>
<keyword evidence="9" id="KW-0812">Transmembrane</keyword>
<dbReference type="InterPro" id="IPR023828">
    <property type="entry name" value="Peptidase_S8_Ser-AS"/>
</dbReference>
<evidence type="ECO:0000256" key="9">
    <source>
        <dbReference type="SAM" id="Phobius"/>
    </source>
</evidence>
<evidence type="ECO:0000256" key="8">
    <source>
        <dbReference type="SAM" id="MobiDB-lite"/>
    </source>
</evidence>
<keyword evidence="3 6" id="KW-0378">Hydrolase</keyword>
<dbReference type="PROSITE" id="PS51892">
    <property type="entry name" value="SUBTILASE"/>
    <property type="match status" value="1"/>
</dbReference>
<dbReference type="RefSeq" id="WP_160064731.1">
    <property type="nucleotide sequence ID" value="NZ_WUYX01000028.1"/>
</dbReference>
<protein>
    <submittedName>
        <fullName evidence="11">S8 family serine peptidase</fullName>
    </submittedName>
</protein>
<gene>
    <name evidence="11" type="ORF">GS429_08925</name>
</gene>
<feature type="active site" description="Charge relay system" evidence="5 6">
    <location>
        <position position="441"/>
    </location>
</feature>
<dbReference type="PROSITE" id="PS00137">
    <property type="entry name" value="SUBTILASE_HIS"/>
    <property type="match status" value="1"/>
</dbReference>
<evidence type="ECO:0000313" key="12">
    <source>
        <dbReference type="Proteomes" id="UP000434101"/>
    </source>
</evidence>
<feature type="domain" description="Peptidase S8/S53" evidence="10">
    <location>
        <begin position="215"/>
        <end position="496"/>
    </location>
</feature>
<evidence type="ECO:0000256" key="2">
    <source>
        <dbReference type="ARBA" id="ARBA00022670"/>
    </source>
</evidence>
<evidence type="ECO:0000259" key="10">
    <source>
        <dbReference type="Pfam" id="PF00082"/>
    </source>
</evidence>
<dbReference type="InterPro" id="IPR022398">
    <property type="entry name" value="Peptidase_S8_His-AS"/>
</dbReference>
<dbReference type="InterPro" id="IPR036852">
    <property type="entry name" value="Peptidase_S8/S53_dom_sf"/>
</dbReference>
<feature type="region of interest" description="Disordered" evidence="8">
    <location>
        <begin position="164"/>
        <end position="196"/>
    </location>
</feature>
<sequence length="563" mass="58090">MAAHRASASGLSRTLCIAIVCLLLTTALAGPAFAATGSFETTVGNDTVTSGQGHANSQDFGIDPTDIDDTIETTDGTVEVVVRLKEATVPAAVSAAETEQQLVDHAEDTQEPLLEYAADTRGISTESAFWLTNAVLLEVDIDRVSLEAVQEIEGVERVHENFELTVPGAPSATETKRVQPESADGTETDNSDHRTTQGIKQLNAPDVWDTYETRGAGVRVAVLDTGIDASHPDLDLHTEDSSDPTYPGGWAAFNETGDRIEGATPYDSGTHGTHVSGTVAGGAASGTQIGVAPDVELLHGLVLNETSGSFAQIVAGMEWALEEDADVISMSFGATGTHEALIAPVRNAVDSGVVVVAAVGNEGAKTSGSPANVYDALSVGAVNGSGAVAPFSGGQQLNRTDWRNAPESWPSSYAVPNVVSHGVGVTSAVPDGGYRSMPGTSMATPHVSGTIALMLSIVPDATPEEITTTLYETAWTPSEVAQATETSTMDIRYGHGIVDASAATDALVETRGGTQITADESVETTTDTRGSPPFSGLVAGIVSTIVVAVSFSALLVARSLARD</sequence>
<dbReference type="GO" id="GO:0004252">
    <property type="term" value="F:serine-type endopeptidase activity"/>
    <property type="evidence" value="ECO:0007669"/>
    <property type="project" value="UniProtKB-UniRule"/>
</dbReference>
<evidence type="ECO:0000256" key="3">
    <source>
        <dbReference type="ARBA" id="ARBA00022801"/>
    </source>
</evidence>
<evidence type="ECO:0000256" key="5">
    <source>
        <dbReference type="PIRSR" id="PIRSR615500-1"/>
    </source>
</evidence>
<keyword evidence="2 6" id="KW-0645">Protease</keyword>
<dbReference type="PANTHER" id="PTHR43806:SF11">
    <property type="entry name" value="CEREVISIN-RELATED"/>
    <property type="match status" value="1"/>
</dbReference>
<dbReference type="PRINTS" id="PR00723">
    <property type="entry name" value="SUBTILISIN"/>
</dbReference>
<dbReference type="PROSITE" id="PS00136">
    <property type="entry name" value="SUBTILASE_ASP"/>
    <property type="match status" value="1"/>
</dbReference>
<dbReference type="AlphaFoldDB" id="A0A6B0VKT8"/>
<dbReference type="InterPro" id="IPR000209">
    <property type="entry name" value="Peptidase_S8/S53_dom"/>
</dbReference>
<evidence type="ECO:0000256" key="1">
    <source>
        <dbReference type="ARBA" id="ARBA00011073"/>
    </source>
</evidence>
<feature type="active site" description="Charge relay system" evidence="5 6">
    <location>
        <position position="271"/>
    </location>
</feature>
<accession>A0A6B0VKT8</accession>
<dbReference type="SUPFAM" id="SSF52743">
    <property type="entry name" value="Subtilisin-like"/>
    <property type="match status" value="1"/>
</dbReference>
<evidence type="ECO:0000256" key="4">
    <source>
        <dbReference type="ARBA" id="ARBA00022825"/>
    </source>
</evidence>
<name>A0A6B0VKT8_9EURY</name>
<evidence type="ECO:0000256" key="6">
    <source>
        <dbReference type="PROSITE-ProRule" id="PRU01240"/>
    </source>
</evidence>
<keyword evidence="4 6" id="KW-0720">Serine protease</keyword>
<dbReference type="EMBL" id="WUYX01000028">
    <property type="protein sequence ID" value="MXV62180.1"/>
    <property type="molecule type" value="Genomic_DNA"/>
</dbReference>
<dbReference type="InterPro" id="IPR023827">
    <property type="entry name" value="Peptidase_S8_Asp-AS"/>
</dbReference>
<reference evidence="11 12" key="1">
    <citation type="submission" date="2020-01" db="EMBL/GenBank/DDBJ databases">
        <title>Natronorubrum sp. JWXQ-INN 674 isolated from Inner Mongolia Autonomous Region of China.</title>
        <authorList>
            <person name="Xue Q."/>
        </authorList>
    </citation>
    <scope>NUCLEOTIDE SEQUENCE [LARGE SCALE GENOMIC DNA]</scope>
    <source>
        <strain evidence="11 12">JWXQ-INN-674</strain>
    </source>
</reference>
<dbReference type="GO" id="GO:0006508">
    <property type="term" value="P:proteolysis"/>
    <property type="evidence" value="ECO:0007669"/>
    <property type="project" value="UniProtKB-KW"/>
</dbReference>
<evidence type="ECO:0000256" key="7">
    <source>
        <dbReference type="RuleBase" id="RU003355"/>
    </source>
</evidence>
<keyword evidence="12" id="KW-1185">Reference proteome</keyword>
<feature type="active site" description="Charge relay system" evidence="5 6">
    <location>
        <position position="224"/>
    </location>
</feature>
<dbReference type="Proteomes" id="UP000434101">
    <property type="component" value="Unassembled WGS sequence"/>
</dbReference>
<keyword evidence="9" id="KW-0472">Membrane</keyword>
<proteinExistence type="inferred from homology"/>
<dbReference type="Pfam" id="PF00082">
    <property type="entry name" value="Peptidase_S8"/>
    <property type="match status" value="1"/>
</dbReference>
<dbReference type="PROSITE" id="PS00138">
    <property type="entry name" value="SUBTILASE_SER"/>
    <property type="match status" value="1"/>
</dbReference>
<dbReference type="PANTHER" id="PTHR43806">
    <property type="entry name" value="PEPTIDASE S8"/>
    <property type="match status" value="1"/>
</dbReference>
<organism evidence="11 12">
    <name type="scientific">Natronorubrum halalkaliphilum</name>
    <dbReference type="NCBI Taxonomy" id="2691917"/>
    <lineage>
        <taxon>Archaea</taxon>
        <taxon>Methanobacteriati</taxon>
        <taxon>Methanobacteriota</taxon>
        <taxon>Stenosarchaea group</taxon>
        <taxon>Halobacteria</taxon>
        <taxon>Halobacteriales</taxon>
        <taxon>Natrialbaceae</taxon>
        <taxon>Natronorubrum</taxon>
    </lineage>
</organism>
<evidence type="ECO:0000313" key="11">
    <source>
        <dbReference type="EMBL" id="MXV62180.1"/>
    </source>
</evidence>
<dbReference type="OrthoDB" id="27270at2157"/>
<comment type="caution">
    <text evidence="11">The sequence shown here is derived from an EMBL/GenBank/DDBJ whole genome shotgun (WGS) entry which is preliminary data.</text>
</comment>
<dbReference type="InterPro" id="IPR050131">
    <property type="entry name" value="Peptidase_S8_subtilisin-like"/>
</dbReference>
<comment type="similarity">
    <text evidence="1 6 7">Belongs to the peptidase S8 family.</text>
</comment>
<keyword evidence="9" id="KW-1133">Transmembrane helix</keyword>
<dbReference type="Gene3D" id="3.40.50.200">
    <property type="entry name" value="Peptidase S8/S53 domain"/>
    <property type="match status" value="1"/>
</dbReference>
<feature type="transmembrane region" description="Helical" evidence="9">
    <location>
        <begin position="534"/>
        <end position="557"/>
    </location>
</feature>